<evidence type="ECO:0000256" key="1">
    <source>
        <dbReference type="ARBA" id="ARBA00022737"/>
    </source>
</evidence>
<evidence type="ECO:0000256" key="2">
    <source>
        <dbReference type="SAM" id="MobiDB-lite"/>
    </source>
</evidence>
<dbReference type="Pfam" id="PF24883">
    <property type="entry name" value="NPHP3_N"/>
    <property type="match status" value="1"/>
</dbReference>
<gene>
    <name evidence="4" type="ORF">D9619_012009</name>
</gene>
<accession>A0A8H5B0D0</accession>
<sequence length="528" mass="59372">MRCCGASERKEKKKSRSEESEEDDGMQVALDLLAPRDLKAGEKQCGGQGNIDRLIGAVASNAILNAGGRGDEVRCYPGTREEVVGKIEKWMDGQGEPCHRMMWLSGPAGAGKSAITQTVAERCKKHGIHTANFFFFRGDWTRNHAQPLVATLVYQLRGYYHTLDELLAECLMATPLICEASIDEQFTQLISSPIHMVQQSPSIQRPIILIIDGLDECEDKKKEQQILGALRTLIQEDDSPFIVLVASRAEPHLVMSFNKLGTLVGPIFLNNKYTPRDDIHHFVTSKSDEIKGAHHLAHTLDSCWPAETDLDAITDKSSASPALSLLRVHEMQQSTGSSPFPQLDAVYFYIFSKADDIQTIKLIIGAHFIIQNTTRRDNDFHQLLQLVGYKTIDIHSLFADLAPIAQVISGPPIQLVFYHASLSDYLRDKSRSGIYHINVEELAPGLSTICLQKFHNEWSFILTDKALELVKEANTELSKSLLDASTQNFSRSFKHFAQYEHYWEILIVIIARLYFTRDKALFKRMLQA</sequence>
<feature type="domain" description="NACHT" evidence="3">
    <location>
        <begin position="100"/>
        <end position="247"/>
    </location>
</feature>
<dbReference type="InterPro" id="IPR007111">
    <property type="entry name" value="NACHT_NTPase"/>
</dbReference>
<dbReference type="InterPro" id="IPR056884">
    <property type="entry name" value="NPHP3-like_N"/>
</dbReference>
<dbReference type="InterPro" id="IPR027417">
    <property type="entry name" value="P-loop_NTPase"/>
</dbReference>
<dbReference type="SUPFAM" id="SSF52540">
    <property type="entry name" value="P-loop containing nucleoside triphosphate hydrolases"/>
    <property type="match status" value="1"/>
</dbReference>
<reference evidence="4 5" key="1">
    <citation type="journal article" date="2020" name="ISME J.">
        <title>Uncovering the hidden diversity of litter-decomposition mechanisms in mushroom-forming fungi.</title>
        <authorList>
            <person name="Floudas D."/>
            <person name="Bentzer J."/>
            <person name="Ahren D."/>
            <person name="Johansson T."/>
            <person name="Persson P."/>
            <person name="Tunlid A."/>
        </authorList>
    </citation>
    <scope>NUCLEOTIDE SEQUENCE [LARGE SCALE GENOMIC DNA]</scope>
    <source>
        <strain evidence="4 5">CBS 101986</strain>
    </source>
</reference>
<evidence type="ECO:0000313" key="4">
    <source>
        <dbReference type="EMBL" id="KAF5314389.1"/>
    </source>
</evidence>
<dbReference type="PROSITE" id="PS50837">
    <property type="entry name" value="NACHT"/>
    <property type="match status" value="1"/>
</dbReference>
<evidence type="ECO:0000259" key="3">
    <source>
        <dbReference type="PROSITE" id="PS50837"/>
    </source>
</evidence>
<proteinExistence type="predicted"/>
<organism evidence="4 5">
    <name type="scientific">Psilocybe cf. subviscida</name>
    <dbReference type="NCBI Taxonomy" id="2480587"/>
    <lineage>
        <taxon>Eukaryota</taxon>
        <taxon>Fungi</taxon>
        <taxon>Dikarya</taxon>
        <taxon>Basidiomycota</taxon>
        <taxon>Agaricomycotina</taxon>
        <taxon>Agaricomycetes</taxon>
        <taxon>Agaricomycetidae</taxon>
        <taxon>Agaricales</taxon>
        <taxon>Agaricineae</taxon>
        <taxon>Strophariaceae</taxon>
        <taxon>Psilocybe</taxon>
    </lineage>
</organism>
<dbReference type="Proteomes" id="UP000567179">
    <property type="component" value="Unassembled WGS sequence"/>
</dbReference>
<comment type="caution">
    <text evidence="4">The sequence shown here is derived from an EMBL/GenBank/DDBJ whole genome shotgun (WGS) entry which is preliminary data.</text>
</comment>
<keyword evidence="5" id="KW-1185">Reference proteome</keyword>
<dbReference type="OrthoDB" id="1577640at2759"/>
<dbReference type="Gene3D" id="3.40.50.300">
    <property type="entry name" value="P-loop containing nucleotide triphosphate hydrolases"/>
    <property type="match status" value="1"/>
</dbReference>
<name>A0A8H5B0D0_9AGAR</name>
<dbReference type="AlphaFoldDB" id="A0A8H5B0D0"/>
<dbReference type="EMBL" id="JAACJJ010000044">
    <property type="protein sequence ID" value="KAF5314389.1"/>
    <property type="molecule type" value="Genomic_DNA"/>
</dbReference>
<dbReference type="PANTHER" id="PTHR10039:SF14">
    <property type="entry name" value="NACHT DOMAIN-CONTAINING PROTEIN"/>
    <property type="match status" value="1"/>
</dbReference>
<evidence type="ECO:0000313" key="5">
    <source>
        <dbReference type="Proteomes" id="UP000567179"/>
    </source>
</evidence>
<protein>
    <recommendedName>
        <fullName evidence="3">NACHT domain-containing protein</fullName>
    </recommendedName>
</protein>
<keyword evidence="1" id="KW-0677">Repeat</keyword>
<feature type="region of interest" description="Disordered" evidence="2">
    <location>
        <begin position="1"/>
        <end position="26"/>
    </location>
</feature>
<dbReference type="PANTHER" id="PTHR10039">
    <property type="entry name" value="AMELOGENIN"/>
    <property type="match status" value="1"/>
</dbReference>